<dbReference type="GO" id="GO:0051082">
    <property type="term" value="F:unfolded protein binding"/>
    <property type="evidence" value="ECO:0007669"/>
    <property type="project" value="InterPro"/>
</dbReference>
<dbReference type="PRINTS" id="PR00625">
    <property type="entry name" value="JDOMAIN"/>
</dbReference>
<dbReference type="Gene3D" id="1.10.287.110">
    <property type="entry name" value="DnaJ domain"/>
    <property type="match status" value="1"/>
</dbReference>
<evidence type="ECO:0000313" key="6">
    <source>
        <dbReference type="EMBL" id="QIG41667.1"/>
    </source>
</evidence>
<dbReference type="Gene3D" id="2.60.260.20">
    <property type="entry name" value="Urease metallochaperone UreE, N-terminal domain"/>
    <property type="match status" value="2"/>
</dbReference>
<dbReference type="CDD" id="cd06257">
    <property type="entry name" value="DnaJ"/>
    <property type="match status" value="1"/>
</dbReference>
<dbReference type="SUPFAM" id="SSF46565">
    <property type="entry name" value="Chaperone J-domain"/>
    <property type="match status" value="1"/>
</dbReference>
<dbReference type="KEGG" id="nano:G5V58_01765"/>
<dbReference type="FunFam" id="2.60.260.20:FF:000013">
    <property type="entry name" value="DnaJ subfamily B member 11"/>
    <property type="match status" value="1"/>
</dbReference>
<dbReference type="PANTHER" id="PTHR43096:SF54">
    <property type="entry name" value="CHAPERONE PROTEIN DNAJ 1"/>
    <property type="match status" value="1"/>
</dbReference>
<dbReference type="AlphaFoldDB" id="A0A6G6W939"/>
<sequence length="327" mass="34874">MARDFYEVLDVPRGADPADIQRAYRRLARQNHPDVNKQTGAEERFKDIAEAYDVLSDPELRRRYDAFGADFRRVPPDTDPANWRQARTYAGAGASAGRGGRWSPGPGPSGGFGAGDVGDDVDLEDLLGGIFGGRRPGGRGWAGWGPGPVPGSDHEAEVEVSVEEAYHGTERSLTISGPDGPRTLDVTIPAGVVDGQRIRLRGQGGQGSGSAGAGDLYLVVRISDHPRYRVEGRDLHVLLPVAPWEAALGGSVSVDTPGGPAMVKVPAGSSSHRRLRLQGRGLPNRRGEPGSLYAELQVRMPTALAADEARLFEELARVSGFDARSGR</sequence>
<keyword evidence="1" id="KW-0235">DNA replication</keyword>
<feature type="domain" description="J" evidence="5">
    <location>
        <begin position="4"/>
        <end position="68"/>
    </location>
</feature>
<dbReference type="InterPro" id="IPR008971">
    <property type="entry name" value="HSP40/DnaJ_pept-bd"/>
</dbReference>
<dbReference type="InterPro" id="IPR036869">
    <property type="entry name" value="J_dom_sf"/>
</dbReference>
<feature type="region of interest" description="Disordered" evidence="4">
    <location>
        <begin position="92"/>
        <end position="111"/>
    </location>
</feature>
<evidence type="ECO:0000256" key="3">
    <source>
        <dbReference type="ARBA" id="ARBA00023186"/>
    </source>
</evidence>
<evidence type="ECO:0000259" key="5">
    <source>
        <dbReference type="PROSITE" id="PS50076"/>
    </source>
</evidence>
<evidence type="ECO:0000256" key="1">
    <source>
        <dbReference type="ARBA" id="ARBA00022705"/>
    </source>
</evidence>
<evidence type="ECO:0000256" key="2">
    <source>
        <dbReference type="ARBA" id="ARBA00023016"/>
    </source>
</evidence>
<evidence type="ECO:0000313" key="7">
    <source>
        <dbReference type="Proteomes" id="UP000502996"/>
    </source>
</evidence>
<dbReference type="Pfam" id="PF01556">
    <property type="entry name" value="DnaJ_C"/>
    <property type="match status" value="1"/>
</dbReference>
<dbReference type="GO" id="GO:0042026">
    <property type="term" value="P:protein refolding"/>
    <property type="evidence" value="ECO:0007669"/>
    <property type="project" value="TreeGrafter"/>
</dbReference>
<dbReference type="PROSITE" id="PS50076">
    <property type="entry name" value="DNAJ_2"/>
    <property type="match status" value="1"/>
</dbReference>
<dbReference type="Proteomes" id="UP000502996">
    <property type="component" value="Chromosome"/>
</dbReference>
<name>A0A6G6W939_9ACTN</name>
<dbReference type="CDD" id="cd10747">
    <property type="entry name" value="DnaJ_C"/>
    <property type="match status" value="1"/>
</dbReference>
<organism evidence="6 7">
    <name type="scientific">Nocardioides anomalus</name>
    <dbReference type="NCBI Taxonomy" id="2712223"/>
    <lineage>
        <taxon>Bacteria</taxon>
        <taxon>Bacillati</taxon>
        <taxon>Actinomycetota</taxon>
        <taxon>Actinomycetes</taxon>
        <taxon>Propionibacteriales</taxon>
        <taxon>Nocardioidaceae</taxon>
        <taxon>Nocardioides</taxon>
    </lineage>
</organism>
<feature type="compositionally biased region" description="Gly residues" evidence="4">
    <location>
        <begin position="94"/>
        <end position="111"/>
    </location>
</feature>
<dbReference type="Pfam" id="PF00226">
    <property type="entry name" value="DnaJ"/>
    <property type="match status" value="1"/>
</dbReference>
<dbReference type="GO" id="GO:0005737">
    <property type="term" value="C:cytoplasm"/>
    <property type="evidence" value="ECO:0007669"/>
    <property type="project" value="TreeGrafter"/>
</dbReference>
<dbReference type="SUPFAM" id="SSF49493">
    <property type="entry name" value="HSP40/DnaJ peptide-binding domain"/>
    <property type="match status" value="2"/>
</dbReference>
<accession>A0A6G6W939</accession>
<dbReference type="InterPro" id="IPR002939">
    <property type="entry name" value="DnaJ_C"/>
</dbReference>
<dbReference type="PANTHER" id="PTHR43096">
    <property type="entry name" value="DNAJ HOMOLOG 1, MITOCHONDRIAL-RELATED"/>
    <property type="match status" value="1"/>
</dbReference>
<gene>
    <name evidence="6" type="ORF">G5V58_01765</name>
</gene>
<dbReference type="EMBL" id="CP049257">
    <property type="protein sequence ID" value="QIG41667.1"/>
    <property type="molecule type" value="Genomic_DNA"/>
</dbReference>
<dbReference type="InterPro" id="IPR001623">
    <property type="entry name" value="DnaJ_domain"/>
</dbReference>
<evidence type="ECO:0000256" key="4">
    <source>
        <dbReference type="SAM" id="MobiDB-lite"/>
    </source>
</evidence>
<dbReference type="SMART" id="SM00271">
    <property type="entry name" value="DnaJ"/>
    <property type="match status" value="1"/>
</dbReference>
<protein>
    <submittedName>
        <fullName evidence="6">DnaJ domain-containing protein</fullName>
    </submittedName>
</protein>
<dbReference type="InterPro" id="IPR018253">
    <property type="entry name" value="DnaJ_domain_CS"/>
</dbReference>
<keyword evidence="3" id="KW-0143">Chaperone</keyword>
<keyword evidence="7" id="KW-1185">Reference proteome</keyword>
<dbReference type="RefSeq" id="WP_165228219.1">
    <property type="nucleotide sequence ID" value="NZ_CP049257.1"/>
</dbReference>
<dbReference type="PROSITE" id="PS00636">
    <property type="entry name" value="DNAJ_1"/>
    <property type="match status" value="1"/>
</dbReference>
<proteinExistence type="predicted"/>
<reference evidence="6 7" key="1">
    <citation type="submission" date="2020-02" db="EMBL/GenBank/DDBJ databases">
        <title>Full genome sequence of Nocardioides sp. R-3366.</title>
        <authorList>
            <person name="Im W.-T."/>
        </authorList>
    </citation>
    <scope>NUCLEOTIDE SEQUENCE [LARGE SCALE GENOMIC DNA]</scope>
    <source>
        <strain evidence="6 7">R-3366</strain>
    </source>
</reference>
<keyword evidence="2" id="KW-0346">Stress response</keyword>